<dbReference type="GO" id="GO:0005524">
    <property type="term" value="F:ATP binding"/>
    <property type="evidence" value="ECO:0007669"/>
    <property type="project" value="UniProtKB-KW"/>
</dbReference>
<evidence type="ECO:0000259" key="5">
    <source>
        <dbReference type="Pfam" id="PF17863"/>
    </source>
</evidence>
<evidence type="ECO:0000259" key="4">
    <source>
        <dbReference type="Pfam" id="PF07726"/>
    </source>
</evidence>
<accession>A0A2H1YJM0</accession>
<protein>
    <submittedName>
        <fullName evidence="6">Putative MoxR-like ATPase</fullName>
    </submittedName>
</protein>
<dbReference type="InterPro" id="IPR050764">
    <property type="entry name" value="CbbQ/NirQ/NorQ/GpvN"/>
</dbReference>
<dbReference type="AlphaFoldDB" id="A0A2H1YJM0"/>
<dbReference type="PIRSF" id="PIRSF002849">
    <property type="entry name" value="AAA_ATPase_chaperone_MoxR_prd"/>
    <property type="match status" value="1"/>
</dbReference>
<dbReference type="Gene3D" id="1.10.8.80">
    <property type="entry name" value="Magnesium chelatase subunit I, C-Terminal domain"/>
    <property type="match status" value="1"/>
</dbReference>
<dbReference type="PANTHER" id="PTHR42759">
    <property type="entry name" value="MOXR FAMILY PROTEIN"/>
    <property type="match status" value="1"/>
</dbReference>
<evidence type="ECO:0000313" key="6">
    <source>
        <dbReference type="EMBL" id="SOS75591.1"/>
    </source>
</evidence>
<dbReference type="RefSeq" id="WP_101918205.1">
    <property type="nucleotide sequence ID" value="NZ_JAFMUR010000001.1"/>
</dbReference>
<dbReference type="SUPFAM" id="SSF52540">
    <property type="entry name" value="P-loop containing nucleoside triphosphate hydrolases"/>
    <property type="match status" value="1"/>
</dbReference>
<comment type="similarity">
    <text evidence="3">Belongs to the MoxR family.</text>
</comment>
<evidence type="ECO:0000313" key="7">
    <source>
        <dbReference type="Proteomes" id="UP000234211"/>
    </source>
</evidence>
<sequence length="329" mass="36965">MDVDVRAINEKVARESAFVDILTNEMNKVIVGQKHMIDRLLIGLLGNGHILLEGVPGLAKTLAINTLSKAVQGSFSRVQFTPDLLPADIVGTMIYNVKENDFTIKKGPIFANFVLADEINRAPAKVQSALLEAMQERQITIGDTTFKLQEPFLVMATQNPVEQEGTYPLPEAQMDRFMLKTVIDYPKLEDEQIIMRQNLNGTFGTVNPVISLEEIIKAREIVNEVYMDEKIEKYILDIVFATRYPERYNLEKLKPLISFGASPRGSINLAKAAKCYAFIKRRGYVIPEDVRAIVNDVLRHRIGITYEAEAENITSLDIIASIINEVQVP</sequence>
<evidence type="ECO:0000256" key="2">
    <source>
        <dbReference type="ARBA" id="ARBA00022840"/>
    </source>
</evidence>
<gene>
    <name evidence="6" type="ORF">TNO020_440378</name>
</gene>
<organism evidence="6 7">
    <name type="scientific">Tenacibaculum piscium</name>
    <dbReference type="NCBI Taxonomy" id="1458515"/>
    <lineage>
        <taxon>Bacteria</taxon>
        <taxon>Pseudomonadati</taxon>
        <taxon>Bacteroidota</taxon>
        <taxon>Flavobacteriia</taxon>
        <taxon>Flavobacteriales</taxon>
        <taxon>Flavobacteriaceae</taxon>
        <taxon>Tenacibaculum</taxon>
    </lineage>
</organism>
<dbReference type="InterPro" id="IPR027417">
    <property type="entry name" value="P-loop_NTPase"/>
</dbReference>
<proteinExistence type="inferred from homology"/>
<dbReference type="FunFam" id="3.40.50.300:FF:000640">
    <property type="entry name" value="MoxR family ATPase"/>
    <property type="match status" value="1"/>
</dbReference>
<feature type="domain" description="ChlI/MoxR AAA lid" evidence="5">
    <location>
        <begin position="255"/>
        <end position="320"/>
    </location>
</feature>
<dbReference type="Gene3D" id="3.40.50.300">
    <property type="entry name" value="P-loop containing nucleotide triphosphate hydrolases"/>
    <property type="match status" value="1"/>
</dbReference>
<dbReference type="EMBL" id="OENF01000039">
    <property type="protein sequence ID" value="SOS75591.1"/>
    <property type="molecule type" value="Genomic_DNA"/>
</dbReference>
<keyword evidence="2" id="KW-0067">ATP-binding</keyword>
<keyword evidence="1" id="KW-0547">Nucleotide-binding</keyword>
<evidence type="ECO:0000256" key="3">
    <source>
        <dbReference type="ARBA" id="ARBA00061607"/>
    </source>
</evidence>
<dbReference type="PANTHER" id="PTHR42759:SF1">
    <property type="entry name" value="MAGNESIUM-CHELATASE SUBUNIT CHLD"/>
    <property type="match status" value="1"/>
</dbReference>
<dbReference type="OrthoDB" id="9808397at2"/>
<keyword evidence="7" id="KW-1185">Reference proteome</keyword>
<evidence type="ECO:0000256" key="1">
    <source>
        <dbReference type="ARBA" id="ARBA00022741"/>
    </source>
</evidence>
<dbReference type="InterPro" id="IPR011703">
    <property type="entry name" value="ATPase_AAA-3"/>
</dbReference>
<dbReference type="Proteomes" id="UP000234211">
    <property type="component" value="Unassembled WGS sequence"/>
</dbReference>
<dbReference type="GO" id="GO:0016887">
    <property type="term" value="F:ATP hydrolysis activity"/>
    <property type="evidence" value="ECO:0007669"/>
    <property type="project" value="InterPro"/>
</dbReference>
<dbReference type="Pfam" id="PF07726">
    <property type="entry name" value="AAA_3"/>
    <property type="match status" value="1"/>
</dbReference>
<reference evidence="7" key="1">
    <citation type="submission" date="2017-11" db="EMBL/GenBank/DDBJ databases">
        <authorList>
            <person name="Duchaud E."/>
        </authorList>
    </citation>
    <scope>NUCLEOTIDE SEQUENCE [LARGE SCALE GENOMIC DNA]</scope>
    <source>
        <strain evidence="7">Tenacibaculum sp. TNO020</strain>
    </source>
</reference>
<dbReference type="Pfam" id="PF17863">
    <property type="entry name" value="AAA_lid_2"/>
    <property type="match status" value="1"/>
</dbReference>
<dbReference type="InterPro" id="IPR041628">
    <property type="entry name" value="ChlI/MoxR_AAA_lid"/>
</dbReference>
<feature type="domain" description="ATPase AAA-3" evidence="4">
    <location>
        <begin position="49"/>
        <end position="179"/>
    </location>
</feature>
<name>A0A2H1YJM0_9FLAO</name>
<dbReference type="GeneID" id="86941979"/>